<evidence type="ECO:0000313" key="3">
    <source>
        <dbReference type="EMBL" id="EUJ34203.1"/>
    </source>
</evidence>
<reference evidence="3 4" key="1">
    <citation type="submission" date="2012-12" db="EMBL/GenBank/DDBJ databases">
        <title>Novel taxa of Listeriaceae from agricultural environments in the United States.</title>
        <authorList>
            <person name="den Bakker H.C."/>
            <person name="Allred A."/>
            <person name="Warchocki S."/>
            <person name="Wright E.M."/>
            <person name="Burrell A."/>
            <person name="Nightingale K.K."/>
            <person name="Kephart D."/>
            <person name="Wiedmann M."/>
        </authorList>
    </citation>
    <scope>NUCLEOTIDE SEQUENCE [LARGE SCALE GENOMIC DNA]</scope>
    <source>
        <strain evidence="3 4">FSL F6-1037</strain>
    </source>
</reference>
<accession>W7CM58</accession>
<keyword evidence="1" id="KW-0175">Coiled coil</keyword>
<evidence type="ECO:0000256" key="1">
    <source>
        <dbReference type="SAM" id="Coils"/>
    </source>
</evidence>
<dbReference type="RefSeq" id="WP_035315794.1">
    <property type="nucleotide sequence ID" value="NZ_AODH01000077.1"/>
</dbReference>
<proteinExistence type="predicted"/>
<keyword evidence="4" id="KW-1185">Reference proteome</keyword>
<keyword evidence="2" id="KW-1133">Transmembrane helix</keyword>
<dbReference type="EMBL" id="AODH01000077">
    <property type="protein sequence ID" value="EUJ34203.1"/>
    <property type="molecule type" value="Genomic_DNA"/>
</dbReference>
<comment type="caution">
    <text evidence="3">The sequence shown here is derived from an EMBL/GenBank/DDBJ whole genome shotgun (WGS) entry which is preliminary data.</text>
</comment>
<evidence type="ECO:0000313" key="4">
    <source>
        <dbReference type="Proteomes" id="UP000019243"/>
    </source>
</evidence>
<dbReference type="AlphaFoldDB" id="W7CM58"/>
<keyword evidence="2" id="KW-0472">Membrane</keyword>
<dbReference type="OrthoDB" id="9991536at2"/>
<dbReference type="Proteomes" id="UP000019243">
    <property type="component" value="Unassembled WGS sequence"/>
</dbReference>
<name>W7CM58_9LIST</name>
<evidence type="ECO:0000256" key="2">
    <source>
        <dbReference type="SAM" id="Phobius"/>
    </source>
</evidence>
<sequence>MKLSKKTGTTHTKFTKSKQYMLTLFIFFCVLMVIIISPKLMGKNYDYDTITLNEDETLGADFSAQVTNITYNPSKKIMKLAFKYNDQNVINRLSNLKISYDFKFINNQEAVDSRKNSKEIKVSDDYIVVFVKNVPEDFGVMSSTIQPRLTHAKAEEKQEFKEAEWKFYVSQDDVKIDNALKIVTKSELINEGVQQEINDVEKEIKNVKSQIKEMKVEMSLTEKEIESKEKDLDYQTLEEKQETTSDINSLKGNTLSSKSKITELNEKIEKYQQKIKLLQTKMVK</sequence>
<protein>
    <submittedName>
        <fullName evidence="3">Uncharacterized protein</fullName>
    </submittedName>
</protein>
<dbReference type="STRING" id="1265861.BCAMP_12628"/>
<feature type="coiled-coil region" evidence="1">
    <location>
        <begin position="183"/>
        <end position="281"/>
    </location>
</feature>
<feature type="transmembrane region" description="Helical" evidence="2">
    <location>
        <begin position="20"/>
        <end position="41"/>
    </location>
</feature>
<keyword evidence="2" id="KW-0812">Transmembrane</keyword>
<gene>
    <name evidence="3" type="ORF">BCAMP_12628</name>
</gene>
<organism evidence="3 4">
    <name type="scientific">Brochothrix campestris FSL F6-1037</name>
    <dbReference type="NCBI Taxonomy" id="1265861"/>
    <lineage>
        <taxon>Bacteria</taxon>
        <taxon>Bacillati</taxon>
        <taxon>Bacillota</taxon>
        <taxon>Bacilli</taxon>
        <taxon>Bacillales</taxon>
        <taxon>Listeriaceae</taxon>
        <taxon>Brochothrix</taxon>
    </lineage>
</organism>